<proteinExistence type="predicted"/>
<dbReference type="AlphaFoldDB" id="X0VT68"/>
<feature type="non-terminal residue" evidence="2">
    <location>
        <position position="261"/>
    </location>
</feature>
<evidence type="ECO:0008006" key="3">
    <source>
        <dbReference type="Google" id="ProtNLM"/>
    </source>
</evidence>
<gene>
    <name evidence="2" type="ORF">S01H1_50466</name>
</gene>
<sequence length="261" mass="30256">LSEITGQKVYILPHPTNVERLRTKVNKEKKQYIAVVWRRYDRFAHIPFLSAKDLGIQTVLIGYDRKQDPNWHLTESLYDHVVYHTNYDNYLKILSEALIVYNPYTLHSYDRLAVDVAAMGVVSVGSDRTWAMKMCYPDTICDPFDVRTTKEILKKVLSDKDFYDKVSNYAYDKVEYFNQENAKLRLLNSILDMKEGFSENSENVKGVIEYAASFGGSSSRSPEGRTKQVRRSEKDERLSVEEATKRMELRKGKTVKEVNGI</sequence>
<name>X0VT68_9ZZZZ</name>
<organism evidence="2">
    <name type="scientific">marine sediment metagenome</name>
    <dbReference type="NCBI Taxonomy" id="412755"/>
    <lineage>
        <taxon>unclassified sequences</taxon>
        <taxon>metagenomes</taxon>
        <taxon>ecological metagenomes</taxon>
    </lineage>
</organism>
<feature type="non-terminal residue" evidence="2">
    <location>
        <position position="1"/>
    </location>
</feature>
<dbReference type="SUPFAM" id="SSF53756">
    <property type="entry name" value="UDP-Glycosyltransferase/glycogen phosphorylase"/>
    <property type="match status" value="1"/>
</dbReference>
<dbReference type="EMBL" id="BARS01032515">
    <property type="protein sequence ID" value="GAG15648.1"/>
    <property type="molecule type" value="Genomic_DNA"/>
</dbReference>
<dbReference type="Gene3D" id="3.40.50.2000">
    <property type="entry name" value="Glycogen Phosphorylase B"/>
    <property type="match status" value="1"/>
</dbReference>
<feature type="compositionally biased region" description="Basic and acidic residues" evidence="1">
    <location>
        <begin position="222"/>
        <end position="245"/>
    </location>
</feature>
<evidence type="ECO:0000256" key="1">
    <source>
        <dbReference type="SAM" id="MobiDB-lite"/>
    </source>
</evidence>
<accession>X0VT68</accession>
<protein>
    <recommendedName>
        <fullName evidence="3">Glycosyl transferase family 1 domain-containing protein</fullName>
    </recommendedName>
</protein>
<feature type="region of interest" description="Disordered" evidence="1">
    <location>
        <begin position="215"/>
        <end position="245"/>
    </location>
</feature>
<evidence type="ECO:0000313" key="2">
    <source>
        <dbReference type="EMBL" id="GAG15648.1"/>
    </source>
</evidence>
<comment type="caution">
    <text evidence="2">The sequence shown here is derived from an EMBL/GenBank/DDBJ whole genome shotgun (WGS) entry which is preliminary data.</text>
</comment>
<reference evidence="2" key="1">
    <citation type="journal article" date="2014" name="Front. Microbiol.">
        <title>High frequency of phylogenetically diverse reductive dehalogenase-homologous genes in deep subseafloor sedimentary metagenomes.</title>
        <authorList>
            <person name="Kawai M."/>
            <person name="Futagami T."/>
            <person name="Toyoda A."/>
            <person name="Takaki Y."/>
            <person name="Nishi S."/>
            <person name="Hori S."/>
            <person name="Arai W."/>
            <person name="Tsubouchi T."/>
            <person name="Morono Y."/>
            <person name="Uchiyama I."/>
            <person name="Ito T."/>
            <person name="Fujiyama A."/>
            <person name="Inagaki F."/>
            <person name="Takami H."/>
        </authorList>
    </citation>
    <scope>NUCLEOTIDE SEQUENCE</scope>
    <source>
        <strain evidence="2">Expedition CK06-06</strain>
    </source>
</reference>